<evidence type="ECO:0000313" key="2">
    <source>
        <dbReference type="Proteomes" id="UP000316639"/>
    </source>
</evidence>
<dbReference type="OrthoDB" id="9808290at2"/>
<dbReference type="Gene3D" id="2.60.120.1140">
    <property type="entry name" value="Protein of unknown function DUF192"/>
    <property type="match status" value="1"/>
</dbReference>
<dbReference type="Pfam" id="PF02643">
    <property type="entry name" value="DUF192"/>
    <property type="match status" value="1"/>
</dbReference>
<protein>
    <submittedName>
        <fullName evidence="1">DUF192 domain-containing protein</fullName>
    </submittedName>
</protein>
<dbReference type="InterPro" id="IPR038695">
    <property type="entry name" value="Saro_0823-like_sf"/>
</dbReference>
<dbReference type="RefSeq" id="WP_146349331.1">
    <property type="nucleotide sequence ID" value="NZ_VOBR01000002.1"/>
</dbReference>
<organism evidence="1 2">
    <name type="scientific">Lentzea tibetensis</name>
    <dbReference type="NCBI Taxonomy" id="2591470"/>
    <lineage>
        <taxon>Bacteria</taxon>
        <taxon>Bacillati</taxon>
        <taxon>Actinomycetota</taxon>
        <taxon>Actinomycetes</taxon>
        <taxon>Pseudonocardiales</taxon>
        <taxon>Pseudonocardiaceae</taxon>
        <taxon>Lentzea</taxon>
    </lineage>
</organism>
<sequence length="104" mass="10941">MPAISACPHPALAGGHVPIGTCRCVVDTLSLWMRNTPMPLSIAYLDALGRVVFTADMEPCGDRADCPGHPPPRSYRYAVEVPRGRLAGFGLVAGATLHVDGITS</sequence>
<proteinExistence type="predicted"/>
<accession>A0A563F183</accession>
<keyword evidence="2" id="KW-1185">Reference proteome</keyword>
<dbReference type="PANTHER" id="PTHR37953">
    <property type="entry name" value="UPF0127 PROTEIN MJ1496"/>
    <property type="match status" value="1"/>
</dbReference>
<gene>
    <name evidence="1" type="ORF">FKR81_02970</name>
</gene>
<comment type="caution">
    <text evidence="1">The sequence shown here is derived from an EMBL/GenBank/DDBJ whole genome shotgun (WGS) entry which is preliminary data.</text>
</comment>
<reference evidence="1 2" key="1">
    <citation type="submission" date="2019-07" db="EMBL/GenBank/DDBJ databases">
        <title>Lentzea xizangensis sp. nov., isolated from Qinghai-Tibetan Plateau Soils.</title>
        <authorList>
            <person name="Huang J."/>
        </authorList>
    </citation>
    <scope>NUCLEOTIDE SEQUENCE [LARGE SCALE GENOMIC DNA]</scope>
    <source>
        <strain evidence="1 2">FXJ1.1311</strain>
    </source>
</reference>
<dbReference type="Proteomes" id="UP000316639">
    <property type="component" value="Unassembled WGS sequence"/>
</dbReference>
<dbReference type="AlphaFoldDB" id="A0A563F183"/>
<dbReference type="InterPro" id="IPR003795">
    <property type="entry name" value="DUF192"/>
</dbReference>
<evidence type="ECO:0000313" key="1">
    <source>
        <dbReference type="EMBL" id="TWP53735.1"/>
    </source>
</evidence>
<dbReference type="PANTHER" id="PTHR37953:SF1">
    <property type="entry name" value="UPF0127 PROTEIN MJ1496"/>
    <property type="match status" value="1"/>
</dbReference>
<name>A0A563F183_9PSEU</name>
<dbReference type="EMBL" id="VOBR01000002">
    <property type="protein sequence ID" value="TWP53735.1"/>
    <property type="molecule type" value="Genomic_DNA"/>
</dbReference>